<name>A0A1S4DWV6_CUCME</name>
<dbReference type="Pfam" id="PF04749">
    <property type="entry name" value="PLAC8"/>
    <property type="match status" value="1"/>
</dbReference>
<evidence type="ECO:0000313" key="2">
    <source>
        <dbReference type="Proteomes" id="UP001652600"/>
    </source>
</evidence>
<dbReference type="Proteomes" id="UP001652600">
    <property type="component" value="Chromosome 10"/>
</dbReference>
<keyword evidence="1" id="KW-0472">Membrane</keyword>
<proteinExistence type="predicted"/>
<dbReference type="InParanoid" id="A0A1S4DWV6"/>
<protein>
    <submittedName>
        <fullName evidence="3">Cell number regulator 2-like</fullName>
    </submittedName>
</protein>
<accession>A0A1S4DWV6</accession>
<dbReference type="GeneID" id="103489559"/>
<keyword evidence="1" id="KW-1133">Transmembrane helix</keyword>
<dbReference type="AlphaFoldDB" id="A0A1S4DWV6"/>
<dbReference type="RefSeq" id="XP_016900205.1">
    <property type="nucleotide sequence ID" value="XM_017044716.2"/>
</dbReference>
<gene>
    <name evidence="3" type="primary">LOC103489559</name>
</gene>
<organism evidence="2 3">
    <name type="scientific">Cucumis melo</name>
    <name type="common">Muskmelon</name>
    <dbReference type="NCBI Taxonomy" id="3656"/>
    <lineage>
        <taxon>Eukaryota</taxon>
        <taxon>Viridiplantae</taxon>
        <taxon>Streptophyta</taxon>
        <taxon>Embryophyta</taxon>
        <taxon>Tracheophyta</taxon>
        <taxon>Spermatophyta</taxon>
        <taxon>Magnoliopsida</taxon>
        <taxon>eudicotyledons</taxon>
        <taxon>Gunneridae</taxon>
        <taxon>Pentapetalae</taxon>
        <taxon>rosids</taxon>
        <taxon>fabids</taxon>
        <taxon>Cucurbitales</taxon>
        <taxon>Cucurbitaceae</taxon>
        <taxon>Benincaseae</taxon>
        <taxon>Cucumis</taxon>
    </lineage>
</organism>
<evidence type="ECO:0000256" key="1">
    <source>
        <dbReference type="SAM" id="Phobius"/>
    </source>
</evidence>
<dbReference type="KEGG" id="cmo:103489559"/>
<dbReference type="OrthoDB" id="1045822at2759"/>
<keyword evidence="1" id="KW-0812">Transmembrane</keyword>
<dbReference type="FunCoup" id="A0A1S4DWV6">
    <property type="interactions" value="35"/>
</dbReference>
<evidence type="ECO:0000313" key="3">
    <source>
        <dbReference type="RefSeq" id="XP_016900205.1"/>
    </source>
</evidence>
<dbReference type="NCBIfam" id="TIGR01571">
    <property type="entry name" value="A_thal_Cys_rich"/>
    <property type="match status" value="1"/>
</dbReference>
<feature type="transmembrane region" description="Helical" evidence="1">
    <location>
        <begin position="51"/>
        <end position="70"/>
    </location>
</feature>
<dbReference type="eggNOG" id="ENOG502S7UD">
    <property type="taxonomic scope" value="Eukaryota"/>
</dbReference>
<dbReference type="InterPro" id="IPR006461">
    <property type="entry name" value="PLAC_motif_containing"/>
</dbReference>
<sequence>MAAPANNFPQNPCEPKPHSTIGCLTCWCPCITFGRIAEMVDRGSTSCGVSGAIYLAILCVTGCSCLYSCFYRTRMRGQFLLKERPLSDCCTHCLCEQCALCQEYRELQHQGFDMSFGWHGNVERQRRIANAAQPMPPPIVQGMIR</sequence>
<dbReference type="PANTHER" id="PTHR15907">
    <property type="entry name" value="DUF614 FAMILY PROTEIN-RELATED"/>
    <property type="match status" value="1"/>
</dbReference>
<keyword evidence="2" id="KW-1185">Reference proteome</keyword>
<reference evidence="3" key="1">
    <citation type="submission" date="2025-08" db="UniProtKB">
        <authorList>
            <consortium name="RefSeq"/>
        </authorList>
    </citation>
    <scope>IDENTIFICATION</scope>
    <source>
        <tissue evidence="3">Stem</tissue>
    </source>
</reference>